<dbReference type="Pfam" id="PF13431">
    <property type="entry name" value="TPR_17"/>
    <property type="match status" value="1"/>
</dbReference>
<evidence type="ECO:0000313" key="5">
    <source>
        <dbReference type="Proteomes" id="UP001500021"/>
    </source>
</evidence>
<evidence type="ECO:0000256" key="2">
    <source>
        <dbReference type="ARBA" id="ARBA00022803"/>
    </source>
</evidence>
<evidence type="ECO:0000256" key="3">
    <source>
        <dbReference type="PROSITE-ProRule" id="PRU00339"/>
    </source>
</evidence>
<dbReference type="InterPro" id="IPR011990">
    <property type="entry name" value="TPR-like_helical_dom_sf"/>
</dbReference>
<dbReference type="Pfam" id="PF14559">
    <property type="entry name" value="TPR_19"/>
    <property type="match status" value="1"/>
</dbReference>
<dbReference type="Proteomes" id="UP001500021">
    <property type="component" value="Unassembled WGS sequence"/>
</dbReference>
<accession>A0ABP3WKG6</accession>
<comment type="caution">
    <text evidence="4">The sequence shown here is derived from an EMBL/GenBank/DDBJ whole genome shotgun (WGS) entry which is preliminary data.</text>
</comment>
<organism evidence="4 5">
    <name type="scientific">Colwellia asteriadis</name>
    <dbReference type="NCBI Taxonomy" id="517723"/>
    <lineage>
        <taxon>Bacteria</taxon>
        <taxon>Pseudomonadati</taxon>
        <taxon>Pseudomonadota</taxon>
        <taxon>Gammaproteobacteria</taxon>
        <taxon>Alteromonadales</taxon>
        <taxon>Colwelliaceae</taxon>
        <taxon>Colwellia</taxon>
    </lineage>
</organism>
<evidence type="ECO:0000313" key="4">
    <source>
        <dbReference type="EMBL" id="GAA0818447.1"/>
    </source>
</evidence>
<dbReference type="SUPFAM" id="SSF48452">
    <property type="entry name" value="TPR-like"/>
    <property type="match status" value="1"/>
</dbReference>
<proteinExistence type="predicted"/>
<reference evidence="5" key="1">
    <citation type="journal article" date="2019" name="Int. J. Syst. Evol. Microbiol.">
        <title>The Global Catalogue of Microorganisms (GCM) 10K type strain sequencing project: providing services to taxonomists for standard genome sequencing and annotation.</title>
        <authorList>
            <consortium name="The Broad Institute Genomics Platform"/>
            <consortium name="The Broad Institute Genome Sequencing Center for Infectious Disease"/>
            <person name="Wu L."/>
            <person name="Ma J."/>
        </authorList>
    </citation>
    <scope>NUCLEOTIDE SEQUENCE [LARGE SCALE GENOMIC DNA]</scope>
    <source>
        <strain evidence="5">JCM 15608</strain>
    </source>
</reference>
<feature type="repeat" description="TPR" evidence="3">
    <location>
        <begin position="240"/>
        <end position="273"/>
    </location>
</feature>
<dbReference type="InterPro" id="IPR051685">
    <property type="entry name" value="Ycf3/AcsC/BcsC/TPR_MFPF"/>
</dbReference>
<name>A0ABP3WKG6_9GAMM</name>
<dbReference type="InterPro" id="IPR019734">
    <property type="entry name" value="TPR_rpt"/>
</dbReference>
<dbReference type="SMART" id="SM00028">
    <property type="entry name" value="TPR"/>
    <property type="match status" value="4"/>
</dbReference>
<protein>
    <recommendedName>
        <fullName evidence="6">Tetratricopeptide repeat protein</fullName>
    </recommendedName>
</protein>
<dbReference type="EMBL" id="BAAAFA010000007">
    <property type="protein sequence ID" value="GAA0818447.1"/>
    <property type="molecule type" value="Genomic_DNA"/>
</dbReference>
<dbReference type="PANTHER" id="PTHR44943:SF8">
    <property type="entry name" value="TPR REPEAT-CONTAINING PROTEIN MJ0263"/>
    <property type="match status" value="1"/>
</dbReference>
<evidence type="ECO:0000256" key="1">
    <source>
        <dbReference type="ARBA" id="ARBA00022737"/>
    </source>
</evidence>
<feature type="repeat" description="TPR" evidence="3">
    <location>
        <begin position="206"/>
        <end position="239"/>
    </location>
</feature>
<keyword evidence="5" id="KW-1185">Reference proteome</keyword>
<keyword evidence="1" id="KW-0677">Repeat</keyword>
<dbReference type="PANTHER" id="PTHR44943">
    <property type="entry name" value="CELLULOSE SYNTHASE OPERON PROTEIN C"/>
    <property type="match status" value="1"/>
</dbReference>
<dbReference type="RefSeq" id="WP_343817399.1">
    <property type="nucleotide sequence ID" value="NZ_BAAAFA010000007.1"/>
</dbReference>
<evidence type="ECO:0008006" key="6">
    <source>
        <dbReference type="Google" id="ProtNLM"/>
    </source>
</evidence>
<sequence length="392" mass="45492">MNYSKIFYSVLLPCLFACQTPPYQLEKQSSNPQILFLDSAFEPSNENMISIESEVDIFLLDDEMKAVVDNKLRNRHSYQHKARILLDHLFSVENLSLQYEGNANIVAREAFHSKTANCMSLTIMAYALAKEAGMHVQFQQVNVPEYWQRDNSYSFLTGHVNLRITNKPNSESVYTWGDNGIQIDFDPYIAKQRFSIKKISKKTVVAMFYNNKGSDALIRKNYDLAYQYFKAAIKQDPNFSPAWGNLGILYRLNNHYQVAEKTYRYALTINDKNLTVLNNLALLMEIQGRVTESQPIRNYLQQLRQSNPYYHALLADEAFDAGDFITAEKLYKSAIDLYPQGYEFYHGLAKAYYKQGKVNLSKRAMRKAISYNYDKTIQRLYVAKLHFLNDIE</sequence>
<gene>
    <name evidence="4" type="ORF">GCM10009111_21140</name>
</gene>
<dbReference type="PROSITE" id="PS50005">
    <property type="entry name" value="TPR"/>
    <property type="match status" value="2"/>
</dbReference>
<dbReference type="Gene3D" id="1.25.40.10">
    <property type="entry name" value="Tetratricopeptide repeat domain"/>
    <property type="match status" value="2"/>
</dbReference>
<keyword evidence="2 3" id="KW-0802">TPR repeat</keyword>